<comment type="pathway">
    <text evidence="1">Protein modification; protein ubiquitination.</text>
</comment>
<comment type="similarity">
    <text evidence="2">Belongs to the Tdpoz family.</text>
</comment>
<dbReference type="AlphaFoldDB" id="A0A0D9XHB5"/>
<feature type="domain" description="BTB" evidence="3">
    <location>
        <begin position="197"/>
        <end position="269"/>
    </location>
</feature>
<protein>
    <recommendedName>
        <fullName evidence="7">BTB domain-containing protein</fullName>
    </recommendedName>
</protein>
<dbReference type="InterPro" id="IPR011333">
    <property type="entry name" value="SKP1/BTB/POZ_sf"/>
</dbReference>
<evidence type="ECO:0000313" key="6">
    <source>
        <dbReference type="Proteomes" id="UP000032180"/>
    </source>
</evidence>
<keyword evidence="6" id="KW-1185">Reference proteome</keyword>
<evidence type="ECO:0008006" key="7">
    <source>
        <dbReference type="Google" id="ProtNLM"/>
    </source>
</evidence>
<dbReference type="SUPFAM" id="SSF49599">
    <property type="entry name" value="TRAF domain-like"/>
    <property type="match status" value="1"/>
</dbReference>
<dbReference type="PANTHER" id="PTHR26379">
    <property type="entry name" value="BTB/POZ AND MATH DOMAIN-CONTAINING PROTEIN 1"/>
    <property type="match status" value="1"/>
</dbReference>
<dbReference type="InterPro" id="IPR045005">
    <property type="entry name" value="BPM1-6"/>
</dbReference>
<evidence type="ECO:0000256" key="1">
    <source>
        <dbReference type="ARBA" id="ARBA00004906"/>
    </source>
</evidence>
<dbReference type="SUPFAM" id="SSF54695">
    <property type="entry name" value="POZ domain"/>
    <property type="match status" value="1"/>
</dbReference>
<dbReference type="STRING" id="77586.A0A0D9XHB5"/>
<reference evidence="5" key="3">
    <citation type="submission" date="2015-04" db="UniProtKB">
        <authorList>
            <consortium name="EnsemblPlants"/>
        </authorList>
    </citation>
    <scope>IDENTIFICATION</scope>
</reference>
<proteinExistence type="inferred from homology"/>
<dbReference type="InterPro" id="IPR002083">
    <property type="entry name" value="MATH/TRAF_dom"/>
</dbReference>
<accession>A0A0D9XHB5</accession>
<dbReference type="Pfam" id="PF24570">
    <property type="entry name" value="BACK_BPM_SPOP"/>
    <property type="match status" value="1"/>
</dbReference>
<evidence type="ECO:0000259" key="3">
    <source>
        <dbReference type="PROSITE" id="PS50097"/>
    </source>
</evidence>
<dbReference type="PROSITE" id="PS50097">
    <property type="entry name" value="BTB"/>
    <property type="match status" value="1"/>
</dbReference>
<feature type="domain" description="MATH" evidence="4">
    <location>
        <begin position="14"/>
        <end position="155"/>
    </location>
</feature>
<dbReference type="PROSITE" id="PS50144">
    <property type="entry name" value="MATH"/>
    <property type="match status" value="1"/>
</dbReference>
<dbReference type="CDD" id="cd00121">
    <property type="entry name" value="MATH"/>
    <property type="match status" value="1"/>
</dbReference>
<reference evidence="6" key="2">
    <citation type="submission" date="2013-12" db="EMBL/GenBank/DDBJ databases">
        <authorList>
            <person name="Yu Y."/>
            <person name="Lee S."/>
            <person name="de Baynast K."/>
            <person name="Wissotski M."/>
            <person name="Liu L."/>
            <person name="Talag J."/>
            <person name="Goicoechea J."/>
            <person name="Angelova A."/>
            <person name="Jetty R."/>
            <person name="Kudrna D."/>
            <person name="Golser W."/>
            <person name="Rivera L."/>
            <person name="Zhang J."/>
            <person name="Wing R."/>
        </authorList>
    </citation>
    <scope>NUCLEOTIDE SEQUENCE</scope>
</reference>
<dbReference type="InterPro" id="IPR000210">
    <property type="entry name" value="BTB/POZ_dom"/>
</dbReference>
<dbReference type="SMART" id="SM00225">
    <property type="entry name" value="BTB"/>
    <property type="match status" value="1"/>
</dbReference>
<dbReference type="HOGENOM" id="CLU_004253_2_0_1"/>
<reference evidence="5 6" key="1">
    <citation type="submission" date="2012-08" db="EMBL/GenBank/DDBJ databases">
        <title>Oryza genome evolution.</title>
        <authorList>
            <person name="Wing R.A."/>
        </authorList>
    </citation>
    <scope>NUCLEOTIDE SEQUENCE</scope>
</reference>
<dbReference type="InterPro" id="IPR008974">
    <property type="entry name" value="TRAF-like"/>
</dbReference>
<dbReference type="eggNOG" id="KOG1987">
    <property type="taxonomic scope" value="Eukaryota"/>
</dbReference>
<evidence type="ECO:0000313" key="5">
    <source>
        <dbReference type="EnsemblPlants" id="LPERR10G00470.1"/>
    </source>
</evidence>
<dbReference type="PANTHER" id="PTHR26379:SF191">
    <property type="entry name" value="OS06G0251200 PROTEIN"/>
    <property type="match status" value="1"/>
</dbReference>
<sequence>MGALFSSNLTDAASGFHLFKINGYSATIATARSDTLRSKRLAIGGYDWEVHYTPSMAGVSNDDDDCWIAFKLVLLTPPRRSDVKASLKCRLHYYYSDQQHLRLLSSIANGGSKTQISHAFKRAGESSGWVPLCRRSSLVAMGIIMEDSFTVQCTITVITDPAHNDYTTTANNNLLSRCSSSGLSHQLDELLRRGTGSDVTLVVSSSGECFAAHKAILASRSPFFMAMFFCADMMEKDLPRVEINDDDMDAAVFRAMLAFIYTALVPELDHQQDGIIMAQHLLAAADRYGLNGLKIMCEDKLRNGATVETVATTLALAEQHGCSRLKASCIDLIAANLDAVMATEGYNHLMESSPLLMNDLLRAVRGRNS</sequence>
<dbReference type="Gene3D" id="3.30.710.10">
    <property type="entry name" value="Potassium Channel Kv1.1, Chain A"/>
    <property type="match status" value="1"/>
</dbReference>
<organism evidence="5 6">
    <name type="scientific">Leersia perrieri</name>
    <dbReference type="NCBI Taxonomy" id="77586"/>
    <lineage>
        <taxon>Eukaryota</taxon>
        <taxon>Viridiplantae</taxon>
        <taxon>Streptophyta</taxon>
        <taxon>Embryophyta</taxon>
        <taxon>Tracheophyta</taxon>
        <taxon>Spermatophyta</taxon>
        <taxon>Magnoliopsida</taxon>
        <taxon>Liliopsida</taxon>
        <taxon>Poales</taxon>
        <taxon>Poaceae</taxon>
        <taxon>BOP clade</taxon>
        <taxon>Oryzoideae</taxon>
        <taxon>Oryzeae</taxon>
        <taxon>Oryzinae</taxon>
        <taxon>Leersia</taxon>
    </lineage>
</organism>
<dbReference type="Gene3D" id="2.60.210.10">
    <property type="entry name" value="Apoptosis, Tumor Necrosis Factor Receptor Associated Protein 2, Chain A"/>
    <property type="match status" value="1"/>
</dbReference>
<dbReference type="Proteomes" id="UP000032180">
    <property type="component" value="Chromosome 10"/>
</dbReference>
<dbReference type="EnsemblPlants" id="LPERR10G00470.1">
    <property type="protein sequence ID" value="LPERR10G00470.1"/>
    <property type="gene ID" value="LPERR10G00470"/>
</dbReference>
<dbReference type="GO" id="GO:0016567">
    <property type="term" value="P:protein ubiquitination"/>
    <property type="evidence" value="ECO:0007669"/>
    <property type="project" value="InterPro"/>
</dbReference>
<name>A0A0D9XHB5_9ORYZ</name>
<evidence type="ECO:0000256" key="2">
    <source>
        <dbReference type="ARBA" id="ARBA00010846"/>
    </source>
</evidence>
<evidence type="ECO:0000259" key="4">
    <source>
        <dbReference type="PROSITE" id="PS50144"/>
    </source>
</evidence>
<dbReference type="Pfam" id="PF00651">
    <property type="entry name" value="BTB"/>
    <property type="match status" value="1"/>
</dbReference>
<dbReference type="Gramene" id="LPERR10G00470.1">
    <property type="protein sequence ID" value="LPERR10G00470.1"/>
    <property type="gene ID" value="LPERR10G00470"/>
</dbReference>
<dbReference type="InterPro" id="IPR056423">
    <property type="entry name" value="BACK_BPM_SPOP"/>
</dbReference>
<dbReference type="Gene3D" id="1.25.40.420">
    <property type="match status" value="1"/>
</dbReference>
<dbReference type="Pfam" id="PF22486">
    <property type="entry name" value="MATH_2"/>
    <property type="match status" value="1"/>
</dbReference>